<feature type="signal peptide" evidence="1">
    <location>
        <begin position="1"/>
        <end position="20"/>
    </location>
</feature>
<organism evidence="2 3">
    <name type="scientific">Hoylesella shahii DSM 15611 = JCM 12083</name>
    <dbReference type="NCBI Taxonomy" id="1122991"/>
    <lineage>
        <taxon>Bacteria</taxon>
        <taxon>Pseudomonadati</taxon>
        <taxon>Bacteroidota</taxon>
        <taxon>Bacteroidia</taxon>
        <taxon>Bacteroidales</taxon>
        <taxon>Prevotellaceae</taxon>
        <taxon>Hoylesella</taxon>
    </lineage>
</organism>
<name>A0A318I9L4_9BACT</name>
<dbReference type="EMBL" id="QJJX01000003">
    <property type="protein sequence ID" value="PXX24187.1"/>
    <property type="molecule type" value="Genomic_DNA"/>
</dbReference>
<comment type="caution">
    <text evidence="2">The sequence shown here is derived from an EMBL/GenBank/DDBJ whole genome shotgun (WGS) entry which is preliminary data.</text>
</comment>
<keyword evidence="3" id="KW-1185">Reference proteome</keyword>
<evidence type="ECO:0008006" key="4">
    <source>
        <dbReference type="Google" id="ProtNLM"/>
    </source>
</evidence>
<evidence type="ECO:0000313" key="3">
    <source>
        <dbReference type="Proteomes" id="UP000248314"/>
    </source>
</evidence>
<sequence>MKTFKHIGLLGALVATALMGACTNKEDYTPGPEVASGCQQVHFTNTNNPICVLNLDNANERTATLILKRNNVGAELNMPVKVVSQSAGLEIPTSVTFAAGDSLAELNIKAPQQVQLKDVYKYEVKLEGKEVDPYSKLDGGIVFSGQLNFPEAKKADFWMANGSNGLSLFNYWEETLMDLGNNNFFIKDFMHSGENLWLNTSSSGVLTVKSDSWTKASIVPDASLEGGYTFYFHKLINNRLQPYTLYPLGNTGSEPSIKELVLYGGPDYSSYSSNGTWGKIYINYAKYSNGSEDSWVYLYFQLK</sequence>
<proteinExistence type="predicted"/>
<dbReference type="Proteomes" id="UP000248314">
    <property type="component" value="Unassembled WGS sequence"/>
</dbReference>
<dbReference type="OrthoDB" id="1062397at2"/>
<keyword evidence="1" id="KW-0732">Signal</keyword>
<dbReference type="PROSITE" id="PS51257">
    <property type="entry name" value="PROKAR_LIPOPROTEIN"/>
    <property type="match status" value="1"/>
</dbReference>
<accession>A0A318I9L4</accession>
<dbReference type="AlphaFoldDB" id="A0A318I9L4"/>
<protein>
    <recommendedName>
        <fullName evidence="4">DUF1735 domain-containing protein</fullName>
    </recommendedName>
</protein>
<dbReference type="STRING" id="1122991.GCA_000613445_03163"/>
<dbReference type="RefSeq" id="WP_025815285.1">
    <property type="nucleotide sequence ID" value="NZ_BAIZ01000002.1"/>
</dbReference>
<gene>
    <name evidence="2" type="ORF">EJ73_00429</name>
</gene>
<reference evidence="2 3" key="1">
    <citation type="submission" date="2018-05" db="EMBL/GenBank/DDBJ databases">
        <title>Genomic Encyclopedia of Type Strains, Phase I: the one thousand microbial genomes (KMG-I) project.</title>
        <authorList>
            <person name="Kyrpides N."/>
        </authorList>
    </citation>
    <scope>NUCLEOTIDE SEQUENCE [LARGE SCALE GENOMIC DNA]</scope>
    <source>
        <strain evidence="2 3">DSM 15611</strain>
    </source>
</reference>
<evidence type="ECO:0000313" key="2">
    <source>
        <dbReference type="EMBL" id="PXX24187.1"/>
    </source>
</evidence>
<evidence type="ECO:0000256" key="1">
    <source>
        <dbReference type="SAM" id="SignalP"/>
    </source>
</evidence>
<feature type="chain" id="PRO_5016307402" description="DUF1735 domain-containing protein" evidence="1">
    <location>
        <begin position="21"/>
        <end position="303"/>
    </location>
</feature>